<evidence type="ECO:0000259" key="6">
    <source>
        <dbReference type="PROSITE" id="PS51755"/>
    </source>
</evidence>
<evidence type="ECO:0000256" key="3">
    <source>
        <dbReference type="ARBA" id="ARBA00023125"/>
    </source>
</evidence>
<evidence type="ECO:0000313" key="8">
    <source>
        <dbReference type="Proteomes" id="UP000677913"/>
    </source>
</evidence>
<dbReference type="SUPFAM" id="SSF48452">
    <property type="entry name" value="TPR-like"/>
    <property type="match status" value="1"/>
</dbReference>
<proteinExistence type="inferred from homology"/>
<dbReference type="Pfam" id="PF03704">
    <property type="entry name" value="BTAD"/>
    <property type="match status" value="1"/>
</dbReference>
<dbReference type="InterPro" id="IPR036388">
    <property type="entry name" value="WH-like_DNA-bd_sf"/>
</dbReference>
<dbReference type="Proteomes" id="UP000677913">
    <property type="component" value="Unassembled WGS sequence"/>
</dbReference>
<dbReference type="PROSITE" id="PS51755">
    <property type="entry name" value="OMPR_PHOB"/>
    <property type="match status" value="1"/>
</dbReference>
<sequence length="261" mass="29157">MRYEVLGSLRITAGERTATVRAAKPETVLATLLARSDEVVTTDQLCTELWGESPPRRFNAALHVYISRLRKLLGDLRGGGENPIVTHTSGYVLKLGPDRLDALDFRRLLEQGRERARRGELEAAVDTLERATALWRGPALENLQNGPIVSVFAGQLDEQRLGCAQLSADCRLRLGWYREAAEQLQELVKQYPYHEVFCWQLMLALGCSGRRADAIKAYHAIRDVLDRDLGLEPCRAVNALHQAILIDEPVPDVSELVYDGS</sequence>
<dbReference type="CDD" id="cd15831">
    <property type="entry name" value="BTAD"/>
    <property type="match status" value="1"/>
</dbReference>
<dbReference type="InterPro" id="IPR011990">
    <property type="entry name" value="TPR-like_helical_dom_sf"/>
</dbReference>
<evidence type="ECO:0000256" key="2">
    <source>
        <dbReference type="ARBA" id="ARBA00023015"/>
    </source>
</evidence>
<evidence type="ECO:0000313" key="7">
    <source>
        <dbReference type="EMBL" id="MBS2962368.1"/>
    </source>
</evidence>
<dbReference type="EMBL" id="JAGSXH010000010">
    <property type="protein sequence ID" value="MBS2962368.1"/>
    <property type="molecule type" value="Genomic_DNA"/>
</dbReference>
<dbReference type="SUPFAM" id="SSF46894">
    <property type="entry name" value="C-terminal effector domain of the bipartite response regulators"/>
    <property type="match status" value="1"/>
</dbReference>
<keyword evidence="8" id="KW-1185">Reference proteome</keyword>
<dbReference type="InterPro" id="IPR016032">
    <property type="entry name" value="Sig_transdc_resp-reg_C-effctor"/>
</dbReference>
<dbReference type="Gene3D" id="1.25.40.10">
    <property type="entry name" value="Tetratricopeptide repeat domain"/>
    <property type="match status" value="1"/>
</dbReference>
<dbReference type="GO" id="GO:0006355">
    <property type="term" value="P:regulation of DNA-templated transcription"/>
    <property type="evidence" value="ECO:0007669"/>
    <property type="project" value="InterPro"/>
</dbReference>
<dbReference type="InterPro" id="IPR005158">
    <property type="entry name" value="BTAD"/>
</dbReference>
<dbReference type="InterPro" id="IPR051677">
    <property type="entry name" value="AfsR-DnrI-RedD_regulator"/>
</dbReference>
<dbReference type="PANTHER" id="PTHR35807">
    <property type="entry name" value="TRANSCRIPTIONAL REGULATOR REDD-RELATED"/>
    <property type="match status" value="1"/>
</dbReference>
<evidence type="ECO:0000256" key="5">
    <source>
        <dbReference type="PROSITE-ProRule" id="PRU01091"/>
    </source>
</evidence>
<evidence type="ECO:0000256" key="4">
    <source>
        <dbReference type="ARBA" id="ARBA00023163"/>
    </source>
</evidence>
<evidence type="ECO:0000256" key="1">
    <source>
        <dbReference type="ARBA" id="ARBA00005820"/>
    </source>
</evidence>
<protein>
    <submittedName>
        <fullName evidence="7">AfsR/SARP family transcriptional regulator</fullName>
    </submittedName>
</protein>
<keyword evidence="2" id="KW-0805">Transcription regulation</keyword>
<keyword evidence="3 5" id="KW-0238">DNA-binding</keyword>
<accession>A0A8J7WHL6</accession>
<dbReference type="PANTHER" id="PTHR35807:SF1">
    <property type="entry name" value="TRANSCRIPTIONAL REGULATOR REDD"/>
    <property type="match status" value="1"/>
</dbReference>
<dbReference type="SMART" id="SM00862">
    <property type="entry name" value="Trans_reg_C"/>
    <property type="match status" value="1"/>
</dbReference>
<dbReference type="InterPro" id="IPR001867">
    <property type="entry name" value="OmpR/PhoB-type_DNA-bd"/>
</dbReference>
<feature type="DNA-binding region" description="OmpR/PhoB-type" evidence="5">
    <location>
        <begin position="1"/>
        <end position="95"/>
    </location>
</feature>
<dbReference type="Pfam" id="PF00486">
    <property type="entry name" value="Trans_reg_C"/>
    <property type="match status" value="1"/>
</dbReference>
<dbReference type="SMART" id="SM01043">
    <property type="entry name" value="BTAD"/>
    <property type="match status" value="1"/>
</dbReference>
<organism evidence="7 8">
    <name type="scientific">Actinocrinis puniceicyclus</name>
    <dbReference type="NCBI Taxonomy" id="977794"/>
    <lineage>
        <taxon>Bacteria</taxon>
        <taxon>Bacillati</taxon>
        <taxon>Actinomycetota</taxon>
        <taxon>Actinomycetes</taxon>
        <taxon>Catenulisporales</taxon>
        <taxon>Actinospicaceae</taxon>
        <taxon>Actinocrinis</taxon>
    </lineage>
</organism>
<name>A0A8J7WHL6_9ACTN</name>
<comment type="similarity">
    <text evidence="1">Belongs to the AfsR/DnrI/RedD regulatory family.</text>
</comment>
<dbReference type="Gene3D" id="1.10.10.10">
    <property type="entry name" value="Winged helix-like DNA-binding domain superfamily/Winged helix DNA-binding domain"/>
    <property type="match status" value="1"/>
</dbReference>
<keyword evidence="4" id="KW-0804">Transcription</keyword>
<reference evidence="7" key="1">
    <citation type="submission" date="2021-04" db="EMBL/GenBank/DDBJ databases">
        <title>Genome based classification of Actinospica acidithermotolerans sp. nov., an actinobacterium isolated from an Indonesian hot spring.</title>
        <authorList>
            <person name="Kusuma A.B."/>
            <person name="Putra K.E."/>
            <person name="Nafisah S."/>
            <person name="Loh J."/>
            <person name="Nouioui I."/>
            <person name="Goodfellow M."/>
        </authorList>
    </citation>
    <scope>NUCLEOTIDE SEQUENCE</scope>
    <source>
        <strain evidence="7">DSM 45618</strain>
    </source>
</reference>
<dbReference type="AlphaFoldDB" id="A0A8J7WHL6"/>
<dbReference type="GO" id="GO:0003677">
    <property type="term" value="F:DNA binding"/>
    <property type="evidence" value="ECO:0007669"/>
    <property type="project" value="UniProtKB-UniRule"/>
</dbReference>
<dbReference type="GO" id="GO:0000160">
    <property type="term" value="P:phosphorelay signal transduction system"/>
    <property type="evidence" value="ECO:0007669"/>
    <property type="project" value="InterPro"/>
</dbReference>
<feature type="domain" description="OmpR/PhoB-type" evidence="6">
    <location>
        <begin position="1"/>
        <end position="95"/>
    </location>
</feature>
<gene>
    <name evidence="7" type="ORF">KGA66_04870</name>
</gene>
<dbReference type="RefSeq" id="WP_211464951.1">
    <property type="nucleotide sequence ID" value="NZ_JAGSXH010000010.1"/>
</dbReference>
<comment type="caution">
    <text evidence="7">The sequence shown here is derived from an EMBL/GenBank/DDBJ whole genome shotgun (WGS) entry which is preliminary data.</text>
</comment>